<sequence>MLKIPRIQFFVLYFSSLLAVKADDFYVHDPDYCLKTVFDIPEITGVVVQSFVAIQKNCFTDDFSGLFSVNSLQVSYKKQDEESFFIKLVENMKDSNRLIQRNGTIQENSTEFRDVFPLEEDYVGFWMDVSRYRVGVG</sequence>
<protein>
    <submittedName>
        <fullName evidence="2">Uncharacterized protein</fullName>
    </submittedName>
</protein>
<name>A0AC34R7I9_9BILA</name>
<organism evidence="1 2">
    <name type="scientific">Panagrolaimus sp. JU765</name>
    <dbReference type="NCBI Taxonomy" id="591449"/>
    <lineage>
        <taxon>Eukaryota</taxon>
        <taxon>Metazoa</taxon>
        <taxon>Ecdysozoa</taxon>
        <taxon>Nematoda</taxon>
        <taxon>Chromadorea</taxon>
        <taxon>Rhabditida</taxon>
        <taxon>Tylenchina</taxon>
        <taxon>Panagrolaimomorpha</taxon>
        <taxon>Panagrolaimoidea</taxon>
        <taxon>Panagrolaimidae</taxon>
        <taxon>Panagrolaimus</taxon>
    </lineage>
</organism>
<dbReference type="WBParaSite" id="JU765_v2.g424.t1">
    <property type="protein sequence ID" value="JU765_v2.g424.t1"/>
    <property type="gene ID" value="JU765_v2.g424"/>
</dbReference>
<accession>A0AC34R7I9</accession>
<dbReference type="Proteomes" id="UP000887576">
    <property type="component" value="Unplaced"/>
</dbReference>
<evidence type="ECO:0000313" key="2">
    <source>
        <dbReference type="WBParaSite" id="JU765_v2.g424.t1"/>
    </source>
</evidence>
<evidence type="ECO:0000313" key="1">
    <source>
        <dbReference type="Proteomes" id="UP000887576"/>
    </source>
</evidence>
<reference evidence="2" key="1">
    <citation type="submission" date="2022-11" db="UniProtKB">
        <authorList>
            <consortium name="WormBaseParasite"/>
        </authorList>
    </citation>
    <scope>IDENTIFICATION</scope>
</reference>
<proteinExistence type="predicted"/>